<organism evidence="9 10">
    <name type="scientific">Coptotermes formosanus</name>
    <name type="common">Formosan subterranean termite</name>
    <dbReference type="NCBI Taxonomy" id="36987"/>
    <lineage>
        <taxon>Eukaryota</taxon>
        <taxon>Metazoa</taxon>
        <taxon>Ecdysozoa</taxon>
        <taxon>Arthropoda</taxon>
        <taxon>Hexapoda</taxon>
        <taxon>Insecta</taxon>
        <taxon>Pterygota</taxon>
        <taxon>Neoptera</taxon>
        <taxon>Polyneoptera</taxon>
        <taxon>Dictyoptera</taxon>
        <taxon>Blattodea</taxon>
        <taxon>Blattoidea</taxon>
        <taxon>Termitoidae</taxon>
        <taxon>Rhinotermitidae</taxon>
        <taxon>Coptotermes</taxon>
    </lineage>
</organism>
<dbReference type="Pfam" id="PF07690">
    <property type="entry name" value="MFS_1"/>
    <property type="match status" value="1"/>
</dbReference>
<keyword evidence="2" id="KW-1003">Cell membrane</keyword>
<evidence type="ECO:0000256" key="4">
    <source>
        <dbReference type="ARBA" id="ARBA00022989"/>
    </source>
</evidence>
<dbReference type="EMBL" id="BLKM01003515">
    <property type="protein sequence ID" value="GFG28988.1"/>
    <property type="molecule type" value="Genomic_DNA"/>
</dbReference>
<dbReference type="InterPro" id="IPR011701">
    <property type="entry name" value="MFS"/>
</dbReference>
<dbReference type="InterPro" id="IPR050382">
    <property type="entry name" value="MFS_Na/Anion_cotransporter"/>
</dbReference>
<evidence type="ECO:0000256" key="3">
    <source>
        <dbReference type="ARBA" id="ARBA00022692"/>
    </source>
</evidence>
<feature type="transmembrane region" description="Helical" evidence="7">
    <location>
        <begin position="423"/>
        <end position="445"/>
    </location>
</feature>
<dbReference type="CDD" id="cd17318">
    <property type="entry name" value="MFS_SLC17"/>
    <property type="match status" value="1"/>
</dbReference>
<dbReference type="InParanoid" id="A0A6L2PF10"/>
<evidence type="ECO:0000259" key="8">
    <source>
        <dbReference type="PROSITE" id="PS50850"/>
    </source>
</evidence>
<evidence type="ECO:0000256" key="6">
    <source>
        <dbReference type="ARBA" id="ARBA00023180"/>
    </source>
</evidence>
<feature type="transmembrane region" description="Helical" evidence="7">
    <location>
        <begin position="354"/>
        <end position="372"/>
    </location>
</feature>
<accession>A0A6L2PF10</accession>
<gene>
    <name evidence="9" type="ORF">Cfor_06939</name>
</gene>
<evidence type="ECO:0000313" key="9">
    <source>
        <dbReference type="EMBL" id="GFG28988.1"/>
    </source>
</evidence>
<dbReference type="AlphaFoldDB" id="A0A6L2PF10"/>
<dbReference type="GO" id="GO:0022857">
    <property type="term" value="F:transmembrane transporter activity"/>
    <property type="evidence" value="ECO:0007669"/>
    <property type="project" value="InterPro"/>
</dbReference>
<keyword evidence="3 7" id="KW-0812">Transmembrane</keyword>
<feature type="domain" description="Major facilitator superfamily (MFS) profile" evidence="8">
    <location>
        <begin position="1"/>
        <end position="446"/>
    </location>
</feature>
<feature type="transmembrane region" description="Helical" evidence="7">
    <location>
        <begin position="160"/>
        <end position="184"/>
    </location>
</feature>
<evidence type="ECO:0000256" key="1">
    <source>
        <dbReference type="ARBA" id="ARBA00004651"/>
    </source>
</evidence>
<keyword evidence="10" id="KW-1185">Reference proteome</keyword>
<feature type="transmembrane region" description="Helical" evidence="7">
    <location>
        <begin position="122"/>
        <end position="148"/>
    </location>
</feature>
<name>A0A6L2PF10_COPFO</name>
<feature type="transmembrane region" description="Helical" evidence="7">
    <location>
        <begin position="295"/>
        <end position="317"/>
    </location>
</feature>
<dbReference type="PANTHER" id="PTHR11662">
    <property type="entry name" value="SOLUTE CARRIER FAMILY 17"/>
    <property type="match status" value="1"/>
</dbReference>
<dbReference type="FunFam" id="1.20.1250.20:FF:000067">
    <property type="entry name" value="sialin isoform X2"/>
    <property type="match status" value="1"/>
</dbReference>
<keyword evidence="4 7" id="KW-1133">Transmembrane helix</keyword>
<dbReference type="Proteomes" id="UP000502823">
    <property type="component" value="Unassembled WGS sequence"/>
</dbReference>
<reference evidence="10" key="1">
    <citation type="submission" date="2020-01" db="EMBL/GenBank/DDBJ databases">
        <title>Draft genome sequence of the Termite Coptotermes fromosanus.</title>
        <authorList>
            <person name="Itakura S."/>
            <person name="Yosikawa Y."/>
            <person name="Umezawa K."/>
        </authorList>
    </citation>
    <scope>NUCLEOTIDE SEQUENCE [LARGE SCALE GENOMIC DNA]</scope>
</reference>
<proteinExistence type="predicted"/>
<keyword evidence="6" id="KW-0325">Glycoprotein</keyword>
<feature type="transmembrane region" description="Helical" evidence="7">
    <location>
        <begin position="329"/>
        <end position="348"/>
    </location>
</feature>
<evidence type="ECO:0000256" key="2">
    <source>
        <dbReference type="ARBA" id="ARBA00022475"/>
    </source>
</evidence>
<dbReference type="FunCoup" id="A0A6L2PF10">
    <property type="interactions" value="119"/>
</dbReference>
<comment type="subcellular location">
    <subcellularLocation>
        <location evidence="1">Cell membrane</location>
        <topology evidence="1">Multi-pass membrane protein</topology>
    </subcellularLocation>
</comment>
<evidence type="ECO:0000256" key="5">
    <source>
        <dbReference type="ARBA" id="ARBA00023136"/>
    </source>
</evidence>
<dbReference type="PROSITE" id="PS50850">
    <property type="entry name" value="MFS"/>
    <property type="match status" value="1"/>
</dbReference>
<dbReference type="GO" id="GO:0005886">
    <property type="term" value="C:plasma membrane"/>
    <property type="evidence" value="ECO:0007669"/>
    <property type="project" value="UniProtKB-SubCell"/>
</dbReference>
<dbReference type="GO" id="GO:0006820">
    <property type="term" value="P:monoatomic anion transport"/>
    <property type="evidence" value="ECO:0007669"/>
    <property type="project" value="TreeGrafter"/>
</dbReference>
<comment type="caution">
    <text evidence="9">The sequence shown here is derived from an EMBL/GenBank/DDBJ whole genome shotgun (WGS) entry which is preliminary data.</text>
</comment>
<dbReference type="Gene3D" id="1.20.1250.20">
    <property type="entry name" value="MFS general substrate transporter like domains"/>
    <property type="match status" value="2"/>
</dbReference>
<feature type="transmembrane region" description="Helical" evidence="7">
    <location>
        <begin position="96"/>
        <end position="116"/>
    </location>
</feature>
<dbReference type="OrthoDB" id="2985014at2759"/>
<dbReference type="InterPro" id="IPR020846">
    <property type="entry name" value="MFS_dom"/>
</dbReference>
<feature type="transmembrane region" description="Helical" evidence="7">
    <location>
        <begin position="384"/>
        <end position="411"/>
    </location>
</feature>
<dbReference type="PANTHER" id="PTHR11662:SF399">
    <property type="entry name" value="FI19708P1-RELATED"/>
    <property type="match status" value="1"/>
</dbReference>
<keyword evidence="5 7" id="KW-0472">Membrane</keyword>
<protein>
    <recommendedName>
        <fullName evidence="8">Major facilitator superfamily (MFS) profile domain-containing protein</fullName>
    </recommendedName>
</protein>
<evidence type="ECO:0000313" key="10">
    <source>
        <dbReference type="Proteomes" id="UP000502823"/>
    </source>
</evidence>
<dbReference type="SUPFAM" id="SSF103473">
    <property type="entry name" value="MFS general substrate transporter"/>
    <property type="match status" value="1"/>
</dbReference>
<feature type="transmembrane region" description="Helical" evidence="7">
    <location>
        <begin position="190"/>
        <end position="211"/>
    </location>
</feature>
<dbReference type="InterPro" id="IPR036259">
    <property type="entry name" value="MFS_trans_sf"/>
</dbReference>
<dbReference type="FunFam" id="1.20.1250.20:FF:000445">
    <property type="entry name" value="putative inorganic phosphate cotransporter"/>
    <property type="match status" value="1"/>
</dbReference>
<sequence length="524" mass="57774">MAFMGFLGFANVYAMRVNLSVAIVAMVNNTAIPQANDSRSNDVCAVEFTNRTIIQPEGEFIWDEHVQGIILGSFFYGYVVTQIPGGRFAELYGGKLVFGLGVLMTGIFTTVSPLAAKLGTSVFIAVRVLEGLCEGVTFPSMHVMLARWIPPLERSTFSSYVYAGANFGTIISLPFSGYLCSLTFLGGWPLSFYIFGGLAVFWFVAWLFLVYDTPASHPRISFEEKHYIISQIGDNGVGESRSVPWKSILTSVPVWAVLVTQCGMSWMFYTQLTEMPTYMKNILQLDITQNSMLSALPYITAWVFAIGFSHVADWLIAKGFLSVVSSYKMFNSLGAVVPALGLVAIGWFGCDRLAILLILAITGGFSGATYAGNQMNHITLSPHYAGTLFGITNAAANVCGFLAPYAVGLLINGDDTLGQWRKVFYTAAAVSTIGNLFYVVFASATEQPWSVEISRKIKYEKEFNRTSVLGNFAHHIQNRFWNLSVFLLEGMVLRLNRLFEEMSVVAISEVCRTMGWKEVTENVP</sequence>
<evidence type="ECO:0000256" key="7">
    <source>
        <dbReference type="SAM" id="Phobius"/>
    </source>
</evidence>
<feature type="transmembrane region" description="Helical" evidence="7">
    <location>
        <begin position="248"/>
        <end position="269"/>
    </location>
</feature>